<evidence type="ECO:0000313" key="3">
    <source>
        <dbReference type="Proteomes" id="UP000001822"/>
    </source>
</evidence>
<organism evidence="2 3">
    <name type="scientific">Cytophaga hutchinsonii (strain ATCC 33406 / DSM 1761 / CIP 103989 / NBRC 15051 / NCIMB 9469 / D465)</name>
    <dbReference type="NCBI Taxonomy" id="269798"/>
    <lineage>
        <taxon>Bacteria</taxon>
        <taxon>Pseudomonadati</taxon>
        <taxon>Bacteroidota</taxon>
        <taxon>Cytophagia</taxon>
        <taxon>Cytophagales</taxon>
        <taxon>Cytophagaceae</taxon>
        <taxon>Cytophaga</taxon>
    </lineage>
</organism>
<proteinExistence type="predicted"/>
<evidence type="ECO:0000256" key="1">
    <source>
        <dbReference type="SAM" id="SignalP"/>
    </source>
</evidence>
<feature type="chain" id="PRO_5027044300" description="TonB C-terminal domain-containing protein" evidence="1">
    <location>
        <begin position="21"/>
        <end position="123"/>
    </location>
</feature>
<sequence>MKNITSLFISALLMITGAFAFNPTAKTVSKDKKTAVSQRINTLIGNPTHLLNGANQSVMISYDVDANNVMHIKDVSTSNAELKEYITKRLNGKKFKNVQLADMQGVVKVHFVTRKEQKLYLQY</sequence>
<evidence type="ECO:0008006" key="4">
    <source>
        <dbReference type="Google" id="ProtNLM"/>
    </source>
</evidence>
<keyword evidence="1" id="KW-0732">Signal</keyword>
<dbReference type="Proteomes" id="UP000001822">
    <property type="component" value="Chromosome"/>
</dbReference>
<dbReference type="KEGG" id="chu:CHU_1711"/>
<feature type="signal peptide" evidence="1">
    <location>
        <begin position="1"/>
        <end position="20"/>
    </location>
</feature>
<evidence type="ECO:0000313" key="2">
    <source>
        <dbReference type="EMBL" id="ABG58978.1"/>
    </source>
</evidence>
<keyword evidence="3" id="KW-1185">Reference proteome</keyword>
<reference evidence="2 3" key="1">
    <citation type="journal article" date="2007" name="Appl. Environ. Microbiol.">
        <title>Genome sequence of the cellulolytic gliding bacterium Cytophaga hutchinsonii.</title>
        <authorList>
            <person name="Xie G."/>
            <person name="Bruce D.C."/>
            <person name="Challacombe J.F."/>
            <person name="Chertkov O."/>
            <person name="Detter J.C."/>
            <person name="Gilna P."/>
            <person name="Han C.S."/>
            <person name="Lucas S."/>
            <person name="Misra M."/>
            <person name="Myers G.L."/>
            <person name="Richardson P."/>
            <person name="Tapia R."/>
            <person name="Thayer N."/>
            <person name="Thompson L.S."/>
            <person name="Brettin T.S."/>
            <person name="Henrissat B."/>
            <person name="Wilson D.B."/>
            <person name="McBride M.J."/>
        </authorList>
    </citation>
    <scope>NUCLEOTIDE SEQUENCE [LARGE SCALE GENOMIC DNA]</scope>
    <source>
        <strain evidence="3">ATCC 33406 / DSM 1761 / CIP 103989 / NBRC 15051 / NCIMB 9469 / D465</strain>
    </source>
</reference>
<dbReference type="AlphaFoldDB" id="A0A6N4SRL1"/>
<dbReference type="RefSeq" id="WP_011585095.1">
    <property type="nucleotide sequence ID" value="NC_008255.1"/>
</dbReference>
<name>A0A6N4SRL1_CYTH3</name>
<accession>A0A6N4SRL1</accession>
<gene>
    <name evidence="2" type="ordered locus">CHU_1711</name>
</gene>
<dbReference type="EMBL" id="CP000383">
    <property type="protein sequence ID" value="ABG58978.1"/>
    <property type="molecule type" value="Genomic_DNA"/>
</dbReference>
<protein>
    <recommendedName>
        <fullName evidence="4">TonB C-terminal domain-containing protein</fullName>
    </recommendedName>
</protein>